<accession>A0A4Q5L8N7</accession>
<keyword evidence="1" id="KW-1133">Transmembrane helix</keyword>
<evidence type="ECO:0000313" key="2">
    <source>
        <dbReference type="EMBL" id="RYU75627.1"/>
    </source>
</evidence>
<gene>
    <name evidence="2" type="ORF">EWM57_19645</name>
</gene>
<dbReference type="OrthoDB" id="582675at2"/>
<feature type="transmembrane region" description="Helical" evidence="1">
    <location>
        <begin position="28"/>
        <end position="47"/>
    </location>
</feature>
<keyword evidence="1" id="KW-0472">Membrane</keyword>
<keyword evidence="1" id="KW-0812">Transmembrane</keyword>
<dbReference type="EMBL" id="SEWE01000066">
    <property type="protein sequence ID" value="RYU75627.1"/>
    <property type="molecule type" value="Genomic_DNA"/>
</dbReference>
<sequence>MAYSASSTAAASNLPPLFVERQDFWRPWWWLALPLPAIISLSFFLGLRRLPSPAGVNDVVLIVPTLLTVGVFALLRLETRLDAAGISYRFFPLSRQRLAWADVQRAEVRQYSPLGEYGGWGIRGLSGANRAYNVAGAYGLQLTLRNGHRLLLGTQQPDALRAVLANLPAGTIG</sequence>
<organism evidence="2 3">
    <name type="scientific">Hymenobacter persicinus</name>
    <dbReference type="NCBI Taxonomy" id="2025506"/>
    <lineage>
        <taxon>Bacteria</taxon>
        <taxon>Pseudomonadati</taxon>
        <taxon>Bacteroidota</taxon>
        <taxon>Cytophagia</taxon>
        <taxon>Cytophagales</taxon>
        <taxon>Hymenobacteraceae</taxon>
        <taxon>Hymenobacter</taxon>
    </lineage>
</organism>
<dbReference type="RefSeq" id="WP_129923015.1">
    <property type="nucleotide sequence ID" value="NZ_SEWE01000066.1"/>
</dbReference>
<keyword evidence="3" id="KW-1185">Reference proteome</keyword>
<evidence type="ECO:0000313" key="3">
    <source>
        <dbReference type="Proteomes" id="UP000294155"/>
    </source>
</evidence>
<evidence type="ECO:0000256" key="1">
    <source>
        <dbReference type="SAM" id="Phobius"/>
    </source>
</evidence>
<dbReference type="Proteomes" id="UP000294155">
    <property type="component" value="Unassembled WGS sequence"/>
</dbReference>
<feature type="transmembrane region" description="Helical" evidence="1">
    <location>
        <begin position="59"/>
        <end position="77"/>
    </location>
</feature>
<protein>
    <submittedName>
        <fullName evidence="2">Uncharacterized protein</fullName>
    </submittedName>
</protein>
<comment type="caution">
    <text evidence="2">The sequence shown here is derived from an EMBL/GenBank/DDBJ whole genome shotgun (WGS) entry which is preliminary data.</text>
</comment>
<reference evidence="2 3" key="1">
    <citation type="submission" date="2019-02" db="EMBL/GenBank/DDBJ databases">
        <title>Bacterial novel species isolated from soil.</title>
        <authorList>
            <person name="Jung H.-Y."/>
        </authorList>
    </citation>
    <scope>NUCLEOTIDE SEQUENCE [LARGE SCALE GENOMIC DNA]</scope>
    <source>
        <strain evidence="2 3">1-3-3-3</strain>
    </source>
</reference>
<name>A0A4Q5L8N7_9BACT</name>
<dbReference type="AlphaFoldDB" id="A0A4Q5L8N7"/>
<proteinExistence type="predicted"/>